<organism evidence="1 2">
    <name type="scientific">Aspergillus tubingensis (strain CBS 134.48)</name>
    <dbReference type="NCBI Taxonomy" id="767770"/>
    <lineage>
        <taxon>Eukaryota</taxon>
        <taxon>Fungi</taxon>
        <taxon>Dikarya</taxon>
        <taxon>Ascomycota</taxon>
        <taxon>Pezizomycotina</taxon>
        <taxon>Eurotiomycetes</taxon>
        <taxon>Eurotiomycetidae</taxon>
        <taxon>Eurotiales</taxon>
        <taxon>Aspergillaceae</taxon>
        <taxon>Aspergillus</taxon>
        <taxon>Aspergillus subgen. Circumdati</taxon>
    </lineage>
</organism>
<dbReference type="EMBL" id="KV878177">
    <property type="protein sequence ID" value="OJI89565.1"/>
    <property type="molecule type" value="Genomic_DNA"/>
</dbReference>
<accession>A0A1L9NJW7</accession>
<evidence type="ECO:0000313" key="1">
    <source>
        <dbReference type="EMBL" id="OJI89565.1"/>
    </source>
</evidence>
<name>A0A1L9NJW7_ASPTC</name>
<gene>
    <name evidence="1" type="ORF">ASPTUDRAFT_332393</name>
</gene>
<keyword evidence="2" id="KW-1185">Reference proteome</keyword>
<dbReference type="AlphaFoldDB" id="A0A1L9NJW7"/>
<dbReference type="Proteomes" id="UP000184304">
    <property type="component" value="Unassembled WGS sequence"/>
</dbReference>
<evidence type="ECO:0000313" key="2">
    <source>
        <dbReference type="Proteomes" id="UP000184304"/>
    </source>
</evidence>
<protein>
    <submittedName>
        <fullName evidence="1">Uncharacterized protein</fullName>
    </submittedName>
</protein>
<sequence length="155" mass="17176">MITTANLVNRTFSSRLLHGLYINYIQHKSCGCNPGSHQMLSAGSPSEPAQPPIKVILIFLSWRVSENPIYLTPANQPTICTYEDTRRQFHDRHSPLSSTPTCHRAAATTWDGITGPLRGTMSLDIEQQVMLSDPTRDVTNVGCSGRWACPKRPLA</sequence>
<reference evidence="2" key="1">
    <citation type="journal article" date="2017" name="Genome Biol.">
        <title>Comparative genomics reveals high biological diversity and specific adaptations in the industrially and medically important fungal genus Aspergillus.</title>
        <authorList>
            <person name="de Vries R.P."/>
            <person name="Riley R."/>
            <person name="Wiebenga A."/>
            <person name="Aguilar-Osorio G."/>
            <person name="Amillis S."/>
            <person name="Uchima C.A."/>
            <person name="Anderluh G."/>
            <person name="Asadollahi M."/>
            <person name="Askin M."/>
            <person name="Barry K."/>
            <person name="Battaglia E."/>
            <person name="Bayram O."/>
            <person name="Benocci T."/>
            <person name="Braus-Stromeyer S.A."/>
            <person name="Caldana C."/>
            <person name="Canovas D."/>
            <person name="Cerqueira G.C."/>
            <person name="Chen F."/>
            <person name="Chen W."/>
            <person name="Choi C."/>
            <person name="Clum A."/>
            <person name="Dos Santos R.A."/>
            <person name="Damasio A.R."/>
            <person name="Diallinas G."/>
            <person name="Emri T."/>
            <person name="Fekete E."/>
            <person name="Flipphi M."/>
            <person name="Freyberg S."/>
            <person name="Gallo A."/>
            <person name="Gournas C."/>
            <person name="Habgood R."/>
            <person name="Hainaut M."/>
            <person name="Harispe M.L."/>
            <person name="Henrissat B."/>
            <person name="Hilden K.S."/>
            <person name="Hope R."/>
            <person name="Hossain A."/>
            <person name="Karabika E."/>
            <person name="Karaffa L."/>
            <person name="Karanyi Z."/>
            <person name="Krasevec N."/>
            <person name="Kuo A."/>
            <person name="Kusch H."/>
            <person name="LaButti K."/>
            <person name="Lagendijk E.L."/>
            <person name="Lapidus A."/>
            <person name="Levasseur A."/>
            <person name="Lindquist E."/>
            <person name="Lipzen A."/>
            <person name="Logrieco A.F."/>
            <person name="MacCabe A."/>
            <person name="Maekelae M.R."/>
            <person name="Malavazi I."/>
            <person name="Melin P."/>
            <person name="Meyer V."/>
            <person name="Mielnichuk N."/>
            <person name="Miskei M."/>
            <person name="Molnar A.P."/>
            <person name="Mule G."/>
            <person name="Ngan C.Y."/>
            <person name="Orejas M."/>
            <person name="Orosz E."/>
            <person name="Ouedraogo J.P."/>
            <person name="Overkamp K.M."/>
            <person name="Park H.-S."/>
            <person name="Perrone G."/>
            <person name="Piumi F."/>
            <person name="Punt P.J."/>
            <person name="Ram A.F."/>
            <person name="Ramon A."/>
            <person name="Rauscher S."/>
            <person name="Record E."/>
            <person name="Riano-Pachon D.M."/>
            <person name="Robert V."/>
            <person name="Roehrig J."/>
            <person name="Ruller R."/>
            <person name="Salamov A."/>
            <person name="Salih N.S."/>
            <person name="Samson R.A."/>
            <person name="Sandor E."/>
            <person name="Sanguinetti M."/>
            <person name="Schuetze T."/>
            <person name="Sepcic K."/>
            <person name="Shelest E."/>
            <person name="Sherlock G."/>
            <person name="Sophianopoulou V."/>
            <person name="Squina F.M."/>
            <person name="Sun H."/>
            <person name="Susca A."/>
            <person name="Todd R.B."/>
            <person name="Tsang A."/>
            <person name="Unkles S.E."/>
            <person name="van de Wiele N."/>
            <person name="van Rossen-Uffink D."/>
            <person name="Oliveira J.V."/>
            <person name="Vesth T.C."/>
            <person name="Visser J."/>
            <person name="Yu J.-H."/>
            <person name="Zhou M."/>
            <person name="Andersen M.R."/>
            <person name="Archer D.B."/>
            <person name="Baker S.E."/>
            <person name="Benoit I."/>
            <person name="Brakhage A.A."/>
            <person name="Braus G.H."/>
            <person name="Fischer R."/>
            <person name="Frisvad J.C."/>
            <person name="Goldman G.H."/>
            <person name="Houbraken J."/>
            <person name="Oakley B."/>
            <person name="Pocsi I."/>
            <person name="Scazzocchio C."/>
            <person name="Seiboth B."/>
            <person name="vanKuyk P.A."/>
            <person name="Wortman J."/>
            <person name="Dyer P.S."/>
            <person name="Grigoriev I.V."/>
        </authorList>
    </citation>
    <scope>NUCLEOTIDE SEQUENCE [LARGE SCALE GENOMIC DNA]</scope>
    <source>
        <strain evidence="2">CBS 134.48</strain>
    </source>
</reference>
<proteinExistence type="predicted"/>
<dbReference type="VEuPathDB" id="FungiDB:ASPTUDRAFT_332393"/>